<dbReference type="Gene3D" id="3.20.20.150">
    <property type="entry name" value="Divalent-metal-dependent TIM barrel enzymes"/>
    <property type="match status" value="1"/>
</dbReference>
<name>A0A402ARU6_9CHLR</name>
<feature type="domain" description="Xylose isomerase-like TIM barrel" evidence="2">
    <location>
        <begin position="15"/>
        <end position="249"/>
    </location>
</feature>
<keyword evidence="1" id="KW-0413">Isomerase</keyword>
<evidence type="ECO:0000259" key="2">
    <source>
        <dbReference type="Pfam" id="PF01261"/>
    </source>
</evidence>
<dbReference type="Pfam" id="PF01261">
    <property type="entry name" value="AP_endonuc_2"/>
    <property type="match status" value="1"/>
</dbReference>
<dbReference type="PANTHER" id="PTHR43489">
    <property type="entry name" value="ISOMERASE"/>
    <property type="match status" value="1"/>
</dbReference>
<dbReference type="SUPFAM" id="SSF51658">
    <property type="entry name" value="Xylose isomerase-like"/>
    <property type="match status" value="1"/>
</dbReference>
<gene>
    <name evidence="3" type="ORF">KDK_56120</name>
</gene>
<dbReference type="EMBL" id="BIFS01000001">
    <property type="protein sequence ID" value="GCE21812.1"/>
    <property type="molecule type" value="Genomic_DNA"/>
</dbReference>
<organism evidence="3 4">
    <name type="scientific">Dictyobacter kobayashii</name>
    <dbReference type="NCBI Taxonomy" id="2014872"/>
    <lineage>
        <taxon>Bacteria</taxon>
        <taxon>Bacillati</taxon>
        <taxon>Chloroflexota</taxon>
        <taxon>Ktedonobacteria</taxon>
        <taxon>Ktedonobacterales</taxon>
        <taxon>Dictyobacteraceae</taxon>
        <taxon>Dictyobacter</taxon>
    </lineage>
</organism>
<dbReference type="OrthoDB" id="9814946at2"/>
<evidence type="ECO:0000256" key="1">
    <source>
        <dbReference type="ARBA" id="ARBA00023235"/>
    </source>
</evidence>
<dbReference type="InterPro" id="IPR013022">
    <property type="entry name" value="Xyl_isomerase-like_TIM-brl"/>
</dbReference>
<sequence>MKFGICTSFRNIPQLNEISFDYLEESVQRFLIPEQPQEDFEELLHAIRQFPFPVEAANSLLPSNLLLVESPSQHVDRPRLEQYMRTALQRAEQAGIRIFVFGSGPARACPADIDKAAAAQQLAAHLATWSGWAREHGVQIVLEPLRYEETNIFNTVAEGGAMVSGIANSGARLLADVYHMACNGEDPESILPYSSILSHVHVAEKQERAAPGHHGEDFRPYFSALHRAGYDQRISIECNWSNFATEVTPALAELRTQWIESSKQAV</sequence>
<dbReference type="GO" id="GO:0016853">
    <property type="term" value="F:isomerase activity"/>
    <property type="evidence" value="ECO:0007669"/>
    <property type="project" value="UniProtKB-KW"/>
</dbReference>
<keyword evidence="4" id="KW-1185">Reference proteome</keyword>
<proteinExistence type="predicted"/>
<comment type="caution">
    <text evidence="3">The sequence shown here is derived from an EMBL/GenBank/DDBJ whole genome shotgun (WGS) entry which is preliminary data.</text>
</comment>
<protein>
    <recommendedName>
        <fullName evidence="2">Xylose isomerase-like TIM barrel domain-containing protein</fullName>
    </recommendedName>
</protein>
<reference evidence="4" key="1">
    <citation type="submission" date="2018-12" db="EMBL/GenBank/DDBJ databases">
        <title>Tengunoibacter tsumagoiensis gen. nov., sp. nov., Dictyobacter kobayashii sp. nov., D. alpinus sp. nov., and D. joshuensis sp. nov. and description of Dictyobacteraceae fam. nov. within the order Ktedonobacterales isolated from Tengu-no-mugimeshi.</title>
        <authorList>
            <person name="Wang C.M."/>
            <person name="Zheng Y."/>
            <person name="Sakai Y."/>
            <person name="Toyoda A."/>
            <person name="Minakuchi Y."/>
            <person name="Abe K."/>
            <person name="Yokota A."/>
            <person name="Yabe S."/>
        </authorList>
    </citation>
    <scope>NUCLEOTIDE SEQUENCE [LARGE SCALE GENOMIC DNA]</scope>
    <source>
        <strain evidence="4">Uno11</strain>
    </source>
</reference>
<evidence type="ECO:0000313" key="3">
    <source>
        <dbReference type="EMBL" id="GCE21812.1"/>
    </source>
</evidence>
<accession>A0A402ARU6</accession>
<dbReference type="InterPro" id="IPR036237">
    <property type="entry name" value="Xyl_isomerase-like_sf"/>
</dbReference>
<dbReference type="InterPro" id="IPR050417">
    <property type="entry name" value="Sugar_Epim/Isomerase"/>
</dbReference>
<dbReference type="RefSeq" id="WP_126553726.1">
    <property type="nucleotide sequence ID" value="NZ_BIFS01000001.1"/>
</dbReference>
<evidence type="ECO:0000313" key="4">
    <source>
        <dbReference type="Proteomes" id="UP000287188"/>
    </source>
</evidence>
<dbReference type="AlphaFoldDB" id="A0A402ARU6"/>
<dbReference type="Proteomes" id="UP000287188">
    <property type="component" value="Unassembled WGS sequence"/>
</dbReference>